<dbReference type="PANTHER" id="PTHR30244">
    <property type="entry name" value="TRANSAMINASE"/>
    <property type="match status" value="1"/>
</dbReference>
<keyword evidence="5" id="KW-1185">Reference proteome</keyword>
<evidence type="ECO:0000256" key="2">
    <source>
        <dbReference type="PIRSR" id="PIRSR000390-2"/>
    </source>
</evidence>
<keyword evidence="4" id="KW-0808">Transferase</keyword>
<dbReference type="NCBIfam" id="TIGR04181">
    <property type="entry name" value="NHT_00031"/>
    <property type="match status" value="1"/>
</dbReference>
<dbReference type="EMBL" id="SRSF01000017">
    <property type="protein sequence ID" value="THH34557.1"/>
    <property type="molecule type" value="Genomic_DNA"/>
</dbReference>
<keyword evidence="2 3" id="KW-0663">Pyridoxal phosphate</keyword>
<dbReference type="GO" id="GO:0030170">
    <property type="term" value="F:pyridoxal phosphate binding"/>
    <property type="evidence" value="ECO:0007669"/>
    <property type="project" value="TreeGrafter"/>
</dbReference>
<dbReference type="Pfam" id="PF01041">
    <property type="entry name" value="DegT_DnrJ_EryC1"/>
    <property type="match status" value="1"/>
</dbReference>
<comment type="caution">
    <text evidence="4">The sequence shown here is derived from an EMBL/GenBank/DDBJ whole genome shotgun (WGS) entry which is preliminary data.</text>
</comment>
<dbReference type="Proteomes" id="UP000308528">
    <property type="component" value="Unassembled WGS sequence"/>
</dbReference>
<feature type="active site" description="Proton acceptor" evidence="1">
    <location>
        <position position="197"/>
    </location>
</feature>
<dbReference type="GO" id="GO:0000271">
    <property type="term" value="P:polysaccharide biosynthetic process"/>
    <property type="evidence" value="ECO:0007669"/>
    <property type="project" value="TreeGrafter"/>
</dbReference>
<sequence length="378" mass="42259">MIPLSIPHLAGNEWNYVKECLDTGWVSTAGAYVGKFENAIAEFTGSLYAISCMNGTAGLHTAMNLLGIGSGDYVIAPNLTFVATLNAISYTKAEPLLLDIDPEDWQMDLDLLQRFLEVDTYLRDTACYLKKDDRRIAAIMPVHVLGNMCDMDRLAALADRYHLPVIEDSTEALGSTFRGRHAGTFGIFGTSSFNGNKIITTGGGGMILTQDEKLAAHAKHLTTTAKTDPMDYFHDEVGYNYRLVNVLAAIGLAQMEQLPGLIERKKHMDAFYRKRLDGVGDISFQRVTEGVDPNCWLFTFRTRRMRELLNYLNKRGVQSRPFWTPMNQLPMYRSLPYYTQSDHAAQVHATAISIPSSSGLTDGQLQEVVDTIKEFYRN</sequence>
<dbReference type="GO" id="GO:0008483">
    <property type="term" value="F:transaminase activity"/>
    <property type="evidence" value="ECO:0007669"/>
    <property type="project" value="UniProtKB-KW"/>
</dbReference>
<dbReference type="RefSeq" id="WP_136460733.1">
    <property type="nucleotide sequence ID" value="NZ_SRSF01000017.1"/>
</dbReference>
<gene>
    <name evidence="4" type="ORF">E4021_17495</name>
</gene>
<dbReference type="InterPro" id="IPR015421">
    <property type="entry name" value="PyrdxlP-dep_Trfase_major"/>
</dbReference>
<dbReference type="InterPro" id="IPR026385">
    <property type="entry name" value="LegC-like"/>
</dbReference>
<organism evidence="4 5">
    <name type="scientific">Neolewinella litorea</name>
    <dbReference type="NCBI Taxonomy" id="2562452"/>
    <lineage>
        <taxon>Bacteria</taxon>
        <taxon>Pseudomonadati</taxon>
        <taxon>Bacteroidota</taxon>
        <taxon>Saprospiria</taxon>
        <taxon>Saprospirales</taxon>
        <taxon>Lewinellaceae</taxon>
        <taxon>Neolewinella</taxon>
    </lineage>
</organism>
<dbReference type="InterPro" id="IPR015422">
    <property type="entry name" value="PyrdxlP-dep_Trfase_small"/>
</dbReference>
<dbReference type="InterPro" id="IPR015424">
    <property type="entry name" value="PyrdxlP-dep_Trfase"/>
</dbReference>
<dbReference type="InterPro" id="IPR000653">
    <property type="entry name" value="DegT/StrS_aminotransferase"/>
</dbReference>
<feature type="modified residue" description="N6-(pyridoxal phosphate)lysine" evidence="2">
    <location>
        <position position="197"/>
    </location>
</feature>
<name>A0A4S4N890_9BACT</name>
<dbReference type="PIRSF" id="PIRSF000390">
    <property type="entry name" value="PLP_StrS"/>
    <property type="match status" value="1"/>
</dbReference>
<dbReference type="Gene3D" id="3.40.640.10">
    <property type="entry name" value="Type I PLP-dependent aspartate aminotransferase-like (Major domain)"/>
    <property type="match status" value="1"/>
</dbReference>
<dbReference type="CDD" id="cd00616">
    <property type="entry name" value="AHBA_syn"/>
    <property type="match status" value="1"/>
</dbReference>
<dbReference type="OrthoDB" id="9810913at2"/>
<dbReference type="SUPFAM" id="SSF53383">
    <property type="entry name" value="PLP-dependent transferases"/>
    <property type="match status" value="1"/>
</dbReference>
<evidence type="ECO:0000313" key="4">
    <source>
        <dbReference type="EMBL" id="THH34557.1"/>
    </source>
</evidence>
<evidence type="ECO:0000256" key="1">
    <source>
        <dbReference type="PIRSR" id="PIRSR000390-1"/>
    </source>
</evidence>
<reference evidence="4 5" key="1">
    <citation type="submission" date="2019-04" db="EMBL/GenBank/DDBJ databases">
        <title>Lewinella litorea sp. nov., isolated from a marine sand.</title>
        <authorList>
            <person name="Yoon J.-H."/>
        </authorList>
    </citation>
    <scope>NUCLEOTIDE SEQUENCE [LARGE SCALE GENOMIC DNA]</scope>
    <source>
        <strain evidence="4 5">HSMS-39</strain>
    </source>
</reference>
<comment type="similarity">
    <text evidence="3">Belongs to the DegT/DnrJ/EryC1 family.</text>
</comment>
<protein>
    <submittedName>
        <fullName evidence="4">LegC family aminotransferase</fullName>
    </submittedName>
</protein>
<dbReference type="Gene3D" id="3.90.1150.10">
    <property type="entry name" value="Aspartate Aminotransferase, domain 1"/>
    <property type="match status" value="1"/>
</dbReference>
<proteinExistence type="inferred from homology"/>
<dbReference type="AlphaFoldDB" id="A0A4S4N890"/>
<dbReference type="PANTHER" id="PTHR30244:SF30">
    <property type="entry name" value="BLR5990 PROTEIN"/>
    <property type="match status" value="1"/>
</dbReference>
<evidence type="ECO:0000313" key="5">
    <source>
        <dbReference type="Proteomes" id="UP000308528"/>
    </source>
</evidence>
<evidence type="ECO:0000256" key="3">
    <source>
        <dbReference type="RuleBase" id="RU004508"/>
    </source>
</evidence>
<accession>A0A4S4N890</accession>
<keyword evidence="4" id="KW-0032">Aminotransferase</keyword>